<evidence type="ECO:0000313" key="2">
    <source>
        <dbReference type="Proteomes" id="UP000758168"/>
    </source>
</evidence>
<organism evidence="1 2">
    <name type="scientific">Microlunatus capsulatus</name>
    <dbReference type="NCBI Taxonomy" id="99117"/>
    <lineage>
        <taxon>Bacteria</taxon>
        <taxon>Bacillati</taxon>
        <taxon>Actinomycetota</taxon>
        <taxon>Actinomycetes</taxon>
        <taxon>Propionibacteriales</taxon>
        <taxon>Propionibacteriaceae</taxon>
        <taxon>Microlunatus</taxon>
    </lineage>
</organism>
<protein>
    <submittedName>
        <fullName evidence="1">Uncharacterized protein</fullName>
    </submittedName>
</protein>
<evidence type="ECO:0000313" key="1">
    <source>
        <dbReference type="EMBL" id="MBP2418911.1"/>
    </source>
</evidence>
<sequence length="104" mass="11917">MTGSPKGPATKRQLQAIEEMTLKVGEKYQPRSYTGMEASLEIRRLDSRIESLMDDGTLPPPTWEEAANAYIPEPWELTEDEKRKYRCRVQEVWDEAMGSGPQTQ</sequence>
<dbReference type="EMBL" id="JAGIOB010000001">
    <property type="protein sequence ID" value="MBP2418911.1"/>
    <property type="molecule type" value="Genomic_DNA"/>
</dbReference>
<dbReference type="RefSeq" id="WP_210058825.1">
    <property type="nucleotide sequence ID" value="NZ_BAAAMH010000011.1"/>
</dbReference>
<reference evidence="1 2" key="1">
    <citation type="submission" date="2021-03" db="EMBL/GenBank/DDBJ databases">
        <title>Sequencing the genomes of 1000 actinobacteria strains.</title>
        <authorList>
            <person name="Klenk H.-P."/>
        </authorList>
    </citation>
    <scope>NUCLEOTIDE SEQUENCE [LARGE SCALE GENOMIC DNA]</scope>
    <source>
        <strain evidence="1 2">DSM 12936</strain>
    </source>
</reference>
<gene>
    <name evidence="1" type="ORF">JOF54_003833</name>
</gene>
<accession>A0ABS4ZD37</accession>
<keyword evidence="2" id="KW-1185">Reference proteome</keyword>
<dbReference type="Proteomes" id="UP000758168">
    <property type="component" value="Unassembled WGS sequence"/>
</dbReference>
<proteinExistence type="predicted"/>
<name>A0ABS4ZD37_9ACTN</name>
<comment type="caution">
    <text evidence="1">The sequence shown here is derived from an EMBL/GenBank/DDBJ whole genome shotgun (WGS) entry which is preliminary data.</text>
</comment>